<keyword evidence="3" id="KW-1185">Reference proteome</keyword>
<dbReference type="GO" id="GO:0004674">
    <property type="term" value="F:protein serine/threonine kinase activity"/>
    <property type="evidence" value="ECO:0007669"/>
    <property type="project" value="TreeGrafter"/>
</dbReference>
<dbReference type="InterPro" id="IPR011009">
    <property type="entry name" value="Kinase-like_dom_sf"/>
</dbReference>
<dbReference type="SUPFAM" id="SSF56112">
    <property type="entry name" value="Protein kinase-like (PK-like)"/>
    <property type="match status" value="1"/>
</dbReference>
<dbReference type="AlphaFoldDB" id="A0A9W4SB13"/>
<proteinExistence type="predicted"/>
<sequence length="359" mass="41819">MLNHDVNVIIEDEAANSGNKNAQFSLAKLYQHKLNFKKAFYWYQQSSNQKNSIAQYNLAECYKNGWEQITKEFLLVMEYANGGNLQNYLNHNFKDLTWNDKKKLAFQIADGLNYLHNEDVLHRDLHSKNIVIHENNAKITDFGISKVENHTTIFIGTFCKVAYMEPQILANPKFQYIKASDIYSYGVLMWEISSGYPPFRDHNGDFLIANAIINKIREDAVPDTPEDYEKLYKKCWIQEPRQRPTILEIVEVFSKMGFKMSIKDESAEQIVAKNDTDSESQVNNELSECIQIDSFADLSAYRFGFQCFIRIPNYVQQIINVHRDLKVTIDSLRETEKILLRGFKSIDKIEIKFMNIVSK</sequence>
<feature type="domain" description="Protein kinase" evidence="1">
    <location>
        <begin position="1"/>
        <end position="258"/>
    </location>
</feature>
<organism evidence="2 3">
    <name type="scientific">Funneliformis geosporum</name>
    <dbReference type="NCBI Taxonomy" id="1117311"/>
    <lineage>
        <taxon>Eukaryota</taxon>
        <taxon>Fungi</taxon>
        <taxon>Fungi incertae sedis</taxon>
        <taxon>Mucoromycota</taxon>
        <taxon>Glomeromycotina</taxon>
        <taxon>Glomeromycetes</taxon>
        <taxon>Glomerales</taxon>
        <taxon>Glomeraceae</taxon>
        <taxon>Funneliformis</taxon>
    </lineage>
</organism>
<name>A0A9W4SB13_9GLOM</name>
<dbReference type="InterPro" id="IPR001245">
    <property type="entry name" value="Ser-Thr/Tyr_kinase_cat_dom"/>
</dbReference>
<dbReference type="PRINTS" id="PR00109">
    <property type="entry name" value="TYRKINASE"/>
</dbReference>
<dbReference type="PANTHER" id="PTHR44329">
    <property type="entry name" value="SERINE/THREONINE-PROTEIN KINASE TNNI3K-RELATED"/>
    <property type="match status" value="1"/>
</dbReference>
<accession>A0A9W4SB13</accession>
<dbReference type="Proteomes" id="UP001153678">
    <property type="component" value="Unassembled WGS sequence"/>
</dbReference>
<dbReference type="Pfam" id="PF07714">
    <property type="entry name" value="PK_Tyr_Ser-Thr"/>
    <property type="match status" value="1"/>
</dbReference>
<dbReference type="GO" id="GO:0005524">
    <property type="term" value="F:ATP binding"/>
    <property type="evidence" value="ECO:0007669"/>
    <property type="project" value="InterPro"/>
</dbReference>
<dbReference type="PROSITE" id="PS50011">
    <property type="entry name" value="PROTEIN_KINASE_DOM"/>
    <property type="match status" value="1"/>
</dbReference>
<reference evidence="2" key="1">
    <citation type="submission" date="2022-08" db="EMBL/GenBank/DDBJ databases">
        <authorList>
            <person name="Kallberg Y."/>
            <person name="Tangrot J."/>
            <person name="Rosling A."/>
        </authorList>
    </citation>
    <scope>NUCLEOTIDE SEQUENCE</scope>
    <source>
        <strain evidence="2">Wild A</strain>
    </source>
</reference>
<dbReference type="PANTHER" id="PTHR44329:SF6">
    <property type="entry name" value="RECEPTOR-INTERACTING SERINE_THREONINE-PROTEIN KINASE 1"/>
    <property type="match status" value="1"/>
</dbReference>
<evidence type="ECO:0000313" key="2">
    <source>
        <dbReference type="EMBL" id="CAI2163247.1"/>
    </source>
</evidence>
<comment type="caution">
    <text evidence="2">The sequence shown here is derived from an EMBL/GenBank/DDBJ whole genome shotgun (WGS) entry which is preliminary data.</text>
</comment>
<dbReference type="InterPro" id="IPR011990">
    <property type="entry name" value="TPR-like_helical_dom_sf"/>
</dbReference>
<protein>
    <submittedName>
        <fullName evidence="2">13950_t:CDS:1</fullName>
    </submittedName>
</protein>
<gene>
    <name evidence="2" type="ORF">FWILDA_LOCUS974</name>
</gene>
<evidence type="ECO:0000313" key="3">
    <source>
        <dbReference type="Proteomes" id="UP001153678"/>
    </source>
</evidence>
<dbReference type="InterPro" id="IPR051681">
    <property type="entry name" value="Ser/Thr_Kinases-Pseudokinases"/>
</dbReference>
<dbReference type="SMART" id="SM00671">
    <property type="entry name" value="SEL1"/>
    <property type="match status" value="2"/>
</dbReference>
<evidence type="ECO:0000259" key="1">
    <source>
        <dbReference type="PROSITE" id="PS50011"/>
    </source>
</evidence>
<dbReference type="OrthoDB" id="6718656at2759"/>
<dbReference type="InterPro" id="IPR000719">
    <property type="entry name" value="Prot_kinase_dom"/>
</dbReference>
<dbReference type="SUPFAM" id="SSF81901">
    <property type="entry name" value="HCP-like"/>
    <property type="match status" value="1"/>
</dbReference>
<dbReference type="InterPro" id="IPR006597">
    <property type="entry name" value="Sel1-like"/>
</dbReference>
<dbReference type="Gene3D" id="1.10.510.10">
    <property type="entry name" value="Transferase(Phosphotransferase) domain 1"/>
    <property type="match status" value="1"/>
</dbReference>
<dbReference type="Gene3D" id="1.25.40.10">
    <property type="entry name" value="Tetratricopeptide repeat domain"/>
    <property type="match status" value="1"/>
</dbReference>
<dbReference type="EMBL" id="CAMKVN010000079">
    <property type="protein sequence ID" value="CAI2163247.1"/>
    <property type="molecule type" value="Genomic_DNA"/>
</dbReference>